<dbReference type="Proteomes" id="UP001147782">
    <property type="component" value="Unassembled WGS sequence"/>
</dbReference>
<dbReference type="EMBL" id="JAPZBS010000004">
    <property type="protein sequence ID" value="KAJ5377254.1"/>
    <property type="molecule type" value="Genomic_DNA"/>
</dbReference>
<feature type="region of interest" description="Disordered" evidence="4">
    <location>
        <begin position="106"/>
        <end position="130"/>
    </location>
</feature>
<dbReference type="InterPro" id="IPR036397">
    <property type="entry name" value="RNaseH_sf"/>
</dbReference>
<keyword evidence="6" id="KW-1185">Reference proteome</keyword>
<dbReference type="AlphaFoldDB" id="A0A9W9SHB4"/>
<sequence length="203" mass="22538">MGPETFLIGHALSNDFKVLGIYHHKIIETAILTTSNAVFPDRKPTRTWALKDLTQTFIGEKIQAGQDGHSALEDARATRPVLLWCLEHQQRLRDWGVATRRQLEGLPPLTSNSADEDVQNDASTSVISSLPAHDSRFDDLKVRIDKEKESPGYASSTPHCQKGTDARTVQRGPASNNSTLNPEWTIDPDSVQTDTQTSHKNGW</sequence>
<evidence type="ECO:0000256" key="2">
    <source>
        <dbReference type="ARBA" id="ARBA00022801"/>
    </source>
</evidence>
<evidence type="ECO:0000313" key="5">
    <source>
        <dbReference type="EMBL" id="KAJ5377254.1"/>
    </source>
</evidence>
<dbReference type="SUPFAM" id="SSF53098">
    <property type="entry name" value="Ribonuclease H-like"/>
    <property type="match status" value="1"/>
</dbReference>
<gene>
    <name evidence="5" type="ORF">N7496_004663</name>
</gene>
<dbReference type="GO" id="GO:0004527">
    <property type="term" value="F:exonuclease activity"/>
    <property type="evidence" value="ECO:0007669"/>
    <property type="project" value="UniProtKB-KW"/>
</dbReference>
<dbReference type="GO" id="GO:0006364">
    <property type="term" value="P:rRNA processing"/>
    <property type="evidence" value="ECO:0007669"/>
    <property type="project" value="TreeGrafter"/>
</dbReference>
<dbReference type="InterPro" id="IPR047021">
    <property type="entry name" value="REXO1/3/4-like"/>
</dbReference>
<dbReference type="GO" id="GO:0005634">
    <property type="term" value="C:nucleus"/>
    <property type="evidence" value="ECO:0007669"/>
    <property type="project" value="TreeGrafter"/>
</dbReference>
<dbReference type="RefSeq" id="XP_056556117.1">
    <property type="nucleotide sequence ID" value="XM_056697592.1"/>
</dbReference>
<organism evidence="5 6">
    <name type="scientific">Penicillium cataractarum</name>
    <dbReference type="NCBI Taxonomy" id="2100454"/>
    <lineage>
        <taxon>Eukaryota</taxon>
        <taxon>Fungi</taxon>
        <taxon>Dikarya</taxon>
        <taxon>Ascomycota</taxon>
        <taxon>Pezizomycotina</taxon>
        <taxon>Eurotiomycetes</taxon>
        <taxon>Eurotiomycetidae</taxon>
        <taxon>Eurotiales</taxon>
        <taxon>Aspergillaceae</taxon>
        <taxon>Penicillium</taxon>
    </lineage>
</organism>
<comment type="caution">
    <text evidence="5">The sequence shown here is derived from an EMBL/GenBank/DDBJ whole genome shotgun (WGS) entry which is preliminary data.</text>
</comment>
<feature type="compositionally biased region" description="Polar residues" evidence="4">
    <location>
        <begin position="190"/>
        <end position="203"/>
    </location>
</feature>
<accession>A0A9W9SHB4</accession>
<reference evidence="5" key="2">
    <citation type="journal article" date="2023" name="IMA Fungus">
        <title>Comparative genomic study of the Penicillium genus elucidates a diverse pangenome and 15 lateral gene transfer events.</title>
        <authorList>
            <person name="Petersen C."/>
            <person name="Sorensen T."/>
            <person name="Nielsen M.R."/>
            <person name="Sondergaard T.E."/>
            <person name="Sorensen J.L."/>
            <person name="Fitzpatrick D.A."/>
            <person name="Frisvad J.C."/>
            <person name="Nielsen K.L."/>
        </authorList>
    </citation>
    <scope>NUCLEOTIDE SEQUENCE</scope>
    <source>
        <strain evidence="5">IBT 29864</strain>
    </source>
</reference>
<keyword evidence="2" id="KW-0378">Hydrolase</keyword>
<evidence type="ECO:0000256" key="1">
    <source>
        <dbReference type="ARBA" id="ARBA00022722"/>
    </source>
</evidence>
<keyword evidence="1" id="KW-0540">Nuclease</keyword>
<evidence type="ECO:0000256" key="3">
    <source>
        <dbReference type="ARBA" id="ARBA00022839"/>
    </source>
</evidence>
<dbReference type="GeneID" id="81436771"/>
<dbReference type="PANTHER" id="PTHR12801:SF114">
    <property type="entry name" value="EXONUCLEASE, PUTATIVE (AFU_ORTHOLOGUE AFUA_7G00870)-RELATED"/>
    <property type="match status" value="1"/>
</dbReference>
<feature type="compositionally biased region" description="Polar residues" evidence="4">
    <location>
        <begin position="173"/>
        <end position="182"/>
    </location>
</feature>
<evidence type="ECO:0000256" key="4">
    <source>
        <dbReference type="SAM" id="MobiDB-lite"/>
    </source>
</evidence>
<evidence type="ECO:0000313" key="6">
    <source>
        <dbReference type="Proteomes" id="UP001147782"/>
    </source>
</evidence>
<keyword evidence="3" id="KW-0269">Exonuclease</keyword>
<dbReference type="GO" id="GO:0000027">
    <property type="term" value="P:ribosomal large subunit assembly"/>
    <property type="evidence" value="ECO:0007669"/>
    <property type="project" value="TreeGrafter"/>
</dbReference>
<name>A0A9W9SHB4_9EURO</name>
<dbReference type="InterPro" id="IPR012337">
    <property type="entry name" value="RNaseH-like_sf"/>
</dbReference>
<protein>
    <recommendedName>
        <fullName evidence="7">Exonuclease domain-containing protein</fullName>
    </recommendedName>
</protein>
<evidence type="ECO:0008006" key="7">
    <source>
        <dbReference type="Google" id="ProtNLM"/>
    </source>
</evidence>
<feature type="region of interest" description="Disordered" evidence="4">
    <location>
        <begin position="148"/>
        <end position="203"/>
    </location>
</feature>
<dbReference type="Gene3D" id="3.30.420.10">
    <property type="entry name" value="Ribonuclease H-like superfamily/Ribonuclease H"/>
    <property type="match status" value="1"/>
</dbReference>
<dbReference type="OrthoDB" id="16516at2759"/>
<dbReference type="PANTHER" id="PTHR12801">
    <property type="entry name" value="RNA EXONUCLEASE REXO1 / RECO3 FAMILY MEMBER-RELATED"/>
    <property type="match status" value="1"/>
</dbReference>
<proteinExistence type="predicted"/>
<reference evidence="5" key="1">
    <citation type="submission" date="2022-11" db="EMBL/GenBank/DDBJ databases">
        <authorList>
            <person name="Petersen C."/>
        </authorList>
    </citation>
    <scope>NUCLEOTIDE SEQUENCE</scope>
    <source>
        <strain evidence="5">IBT 29864</strain>
    </source>
</reference>
<dbReference type="GO" id="GO:0003676">
    <property type="term" value="F:nucleic acid binding"/>
    <property type="evidence" value="ECO:0007669"/>
    <property type="project" value="InterPro"/>
</dbReference>